<evidence type="ECO:0000256" key="8">
    <source>
        <dbReference type="SAM" id="SignalP"/>
    </source>
</evidence>
<evidence type="ECO:0000256" key="7">
    <source>
        <dbReference type="ARBA" id="ARBA00023237"/>
    </source>
</evidence>
<dbReference type="Gene3D" id="3.55.50.30">
    <property type="match status" value="1"/>
</dbReference>
<organism evidence="10 11">
    <name type="scientific">Spirosoma montaniterrae</name>
    <dbReference type="NCBI Taxonomy" id="1178516"/>
    <lineage>
        <taxon>Bacteria</taxon>
        <taxon>Pseudomonadati</taxon>
        <taxon>Bacteroidota</taxon>
        <taxon>Cytophagia</taxon>
        <taxon>Cytophagales</taxon>
        <taxon>Cytophagaceae</taxon>
        <taxon>Spirosoma</taxon>
    </lineage>
</organism>
<proteinExistence type="predicted"/>
<dbReference type="KEGG" id="smon:AWR27_12130"/>
<dbReference type="Gene3D" id="2.60.40.1120">
    <property type="entry name" value="Carboxypeptidase-like, regulatory domain"/>
    <property type="match status" value="1"/>
</dbReference>
<protein>
    <recommendedName>
        <fullName evidence="9">TonB-dependent receptor plug domain-containing protein</fullName>
    </recommendedName>
</protein>
<evidence type="ECO:0000259" key="9">
    <source>
        <dbReference type="Pfam" id="PF07715"/>
    </source>
</evidence>
<evidence type="ECO:0000256" key="3">
    <source>
        <dbReference type="ARBA" id="ARBA00022452"/>
    </source>
</evidence>
<dbReference type="STRING" id="1178516.AWR27_12130"/>
<gene>
    <name evidence="10" type="ORF">AWR27_12130</name>
</gene>
<evidence type="ECO:0000256" key="5">
    <source>
        <dbReference type="ARBA" id="ARBA00022729"/>
    </source>
</evidence>
<dbReference type="PANTHER" id="PTHR30069">
    <property type="entry name" value="TONB-DEPENDENT OUTER MEMBRANE RECEPTOR"/>
    <property type="match status" value="1"/>
</dbReference>
<accession>A0A1P9WXC9</accession>
<keyword evidence="11" id="KW-1185">Reference proteome</keyword>
<dbReference type="SUPFAM" id="SSF56935">
    <property type="entry name" value="Porins"/>
    <property type="match status" value="1"/>
</dbReference>
<dbReference type="OrthoDB" id="1108759at2"/>
<feature type="chain" id="PRO_5013292488" description="TonB-dependent receptor plug domain-containing protein" evidence="8">
    <location>
        <begin position="31"/>
        <end position="891"/>
    </location>
</feature>
<dbReference type="InterPro" id="IPR036942">
    <property type="entry name" value="Beta-barrel_TonB_sf"/>
</dbReference>
<dbReference type="GO" id="GO:0044718">
    <property type="term" value="P:siderophore transmembrane transport"/>
    <property type="evidence" value="ECO:0007669"/>
    <property type="project" value="TreeGrafter"/>
</dbReference>
<keyword evidence="6" id="KW-0472">Membrane</keyword>
<comment type="subcellular location">
    <subcellularLocation>
        <location evidence="1">Cell outer membrane</location>
        <topology evidence="1">Multi-pass membrane protein</topology>
    </subcellularLocation>
</comment>
<feature type="domain" description="TonB-dependent receptor plug" evidence="9">
    <location>
        <begin position="236"/>
        <end position="313"/>
    </location>
</feature>
<dbReference type="Pfam" id="PF07715">
    <property type="entry name" value="Plug"/>
    <property type="match status" value="1"/>
</dbReference>
<dbReference type="InterPro" id="IPR008969">
    <property type="entry name" value="CarboxyPept-like_regulatory"/>
</dbReference>
<dbReference type="Gene3D" id="2.40.170.20">
    <property type="entry name" value="TonB-dependent receptor, beta-barrel domain"/>
    <property type="match status" value="1"/>
</dbReference>
<dbReference type="InterPro" id="IPR012910">
    <property type="entry name" value="Plug_dom"/>
</dbReference>
<reference evidence="10 11" key="1">
    <citation type="submission" date="2016-01" db="EMBL/GenBank/DDBJ databases">
        <authorList>
            <person name="Oliw E.H."/>
        </authorList>
    </citation>
    <scope>NUCLEOTIDE SEQUENCE [LARGE SCALE GENOMIC DNA]</scope>
    <source>
        <strain evidence="10 11">DY10</strain>
    </source>
</reference>
<dbReference type="GO" id="GO:0009279">
    <property type="term" value="C:cell outer membrane"/>
    <property type="evidence" value="ECO:0007669"/>
    <property type="project" value="UniProtKB-SubCell"/>
</dbReference>
<evidence type="ECO:0000256" key="1">
    <source>
        <dbReference type="ARBA" id="ARBA00004571"/>
    </source>
</evidence>
<dbReference type="GO" id="GO:0015344">
    <property type="term" value="F:siderophore uptake transmembrane transporter activity"/>
    <property type="evidence" value="ECO:0007669"/>
    <property type="project" value="TreeGrafter"/>
</dbReference>
<dbReference type="InterPro" id="IPR039426">
    <property type="entry name" value="TonB-dep_rcpt-like"/>
</dbReference>
<feature type="signal peptide" evidence="8">
    <location>
        <begin position="1"/>
        <end position="30"/>
    </location>
</feature>
<evidence type="ECO:0000256" key="4">
    <source>
        <dbReference type="ARBA" id="ARBA00022692"/>
    </source>
</evidence>
<dbReference type="RefSeq" id="WP_083732833.1">
    <property type="nucleotide sequence ID" value="NZ_CP014263.1"/>
</dbReference>
<keyword evidence="7" id="KW-0998">Cell outer membrane</keyword>
<evidence type="ECO:0000313" key="11">
    <source>
        <dbReference type="Proteomes" id="UP000187941"/>
    </source>
</evidence>
<dbReference type="Gene3D" id="2.170.130.10">
    <property type="entry name" value="TonB-dependent receptor, plug domain"/>
    <property type="match status" value="1"/>
</dbReference>
<name>A0A1P9WXC9_9BACT</name>
<sequence length="891" mass="99389">MKLAYMTRFGYRLFSGFLLFSLLLATQDVAGQSGMPLRDALRKLNQKRGIFFLYDPNHINSYYVSGRISEKKPVETVLQQFLTGTNLSFRKIGDCYLIEPVATGTSPDTVTNVARKRFTISGFVTEQASGERLVGATVSISDKWGTTTNNYGFYSLTIPEADAHDLMVSLVGYQRFYQRVRLNRSIQLNIELTPNTALDEVVLTAEATEQACNNPQTGQHNLPMALAESVPAVAGEKDILKTLQWLPGVQKGLDGQVSLHVRGGGADQNLLILDEAPVYNANHLFGFFSVFNVDALKNVRLQKGGFSARYGGRLSSVLDLSMREGNQQRLQGEVGTGLVASKLMIEGPMLRNRASFLLTARRTNFPTALGGFVAGLLNDNSGANWRAGFYDLNAKINAELNPRNRLYLSGYFGRDFFTGTDSLTHNRLWENAVRWGNATGTLRWNHLFSERLFSNVSLIYSNYGFSTHTQHVPTVTSPASTSAQLWRYFDGLTDYTLKYDMDYYPNPAHQLHAGLVATQRMYQLNGIEVNDPANTLRVAHVAPARSLETALYAEDTWTPGRRLTVHVGGRATLYRIHQQTYFRAEPRVSVSAKLNEKMALRASYSEMNQFIHLLSNTGQGLPTDLWVPATARLKPQHARQFVLGLVRDLTPAVQLSIEGYQKQMNHIIGYRPDADFIGLTSAQDANDIRWERNVTSGHGSASGVEVMVQKRTGRLSGWAAYTWSIARWQFDELNNGQPFYPAHDRRHSVSFVGSYNVTPTLRLSANWTYSSGNPQSLPVSGVSSFGHLGLGGVAAPNTPGGQLFGNERVLVQARGLTNNFRAEPFHRLDLGIQKTFKGTRLAHVLEANIVNLYGRRNPFYYDLQLNANQQLTLQRVSLFAFLPALNYTLRF</sequence>
<evidence type="ECO:0000313" key="10">
    <source>
        <dbReference type="EMBL" id="AQG80010.1"/>
    </source>
</evidence>
<dbReference type="EMBL" id="CP014263">
    <property type="protein sequence ID" value="AQG80010.1"/>
    <property type="molecule type" value="Genomic_DNA"/>
</dbReference>
<evidence type="ECO:0000256" key="6">
    <source>
        <dbReference type="ARBA" id="ARBA00023136"/>
    </source>
</evidence>
<dbReference type="Pfam" id="PF13715">
    <property type="entry name" value="CarbopepD_reg_2"/>
    <property type="match status" value="1"/>
</dbReference>
<dbReference type="Proteomes" id="UP000187941">
    <property type="component" value="Chromosome"/>
</dbReference>
<dbReference type="SUPFAM" id="SSF49464">
    <property type="entry name" value="Carboxypeptidase regulatory domain-like"/>
    <property type="match status" value="1"/>
</dbReference>
<dbReference type="InterPro" id="IPR037066">
    <property type="entry name" value="Plug_dom_sf"/>
</dbReference>
<keyword evidence="5 8" id="KW-0732">Signal</keyword>
<keyword evidence="3" id="KW-1134">Transmembrane beta strand</keyword>
<keyword evidence="4" id="KW-0812">Transmembrane</keyword>
<dbReference type="PANTHER" id="PTHR30069:SF29">
    <property type="entry name" value="HEMOGLOBIN AND HEMOGLOBIN-HAPTOGLOBIN-BINDING PROTEIN 1-RELATED"/>
    <property type="match status" value="1"/>
</dbReference>
<evidence type="ECO:0000256" key="2">
    <source>
        <dbReference type="ARBA" id="ARBA00022448"/>
    </source>
</evidence>
<keyword evidence="2" id="KW-0813">Transport</keyword>
<dbReference type="AlphaFoldDB" id="A0A1P9WXC9"/>